<feature type="chain" id="PRO_5044633043" evidence="2">
    <location>
        <begin position="20"/>
        <end position="98"/>
    </location>
</feature>
<evidence type="ECO:0000313" key="3">
    <source>
        <dbReference type="EMBL" id="KAB0643253.1"/>
    </source>
</evidence>
<dbReference type="Proteomes" id="UP000494222">
    <property type="component" value="Unassembled WGS sequence"/>
</dbReference>
<evidence type="ECO:0000313" key="6">
    <source>
        <dbReference type="Proteomes" id="UP000494222"/>
    </source>
</evidence>
<protein>
    <submittedName>
        <fullName evidence="4">Putative lipoprotein</fullName>
    </submittedName>
</protein>
<evidence type="ECO:0000256" key="1">
    <source>
        <dbReference type="SAM" id="MobiDB-lite"/>
    </source>
</evidence>
<dbReference type="EMBL" id="CABVPL010000006">
    <property type="protein sequence ID" value="VWB31099.1"/>
    <property type="molecule type" value="Genomic_DNA"/>
</dbReference>
<evidence type="ECO:0000313" key="4">
    <source>
        <dbReference type="EMBL" id="VWB31099.1"/>
    </source>
</evidence>
<evidence type="ECO:0000256" key="2">
    <source>
        <dbReference type="SAM" id="SignalP"/>
    </source>
</evidence>
<keyword evidence="2" id="KW-0732">Signal</keyword>
<feature type="region of interest" description="Disordered" evidence="1">
    <location>
        <begin position="40"/>
        <end position="78"/>
    </location>
</feature>
<dbReference type="Proteomes" id="UP000430232">
    <property type="component" value="Unassembled WGS sequence"/>
</dbReference>
<organism evidence="3 5">
    <name type="scientific">Burkholderia latens</name>
    <dbReference type="NCBI Taxonomy" id="488446"/>
    <lineage>
        <taxon>Bacteria</taxon>
        <taxon>Pseudomonadati</taxon>
        <taxon>Pseudomonadota</taxon>
        <taxon>Betaproteobacteria</taxon>
        <taxon>Burkholderiales</taxon>
        <taxon>Burkholderiaceae</taxon>
        <taxon>Burkholderia</taxon>
        <taxon>Burkholderia cepacia complex</taxon>
    </lineage>
</organism>
<keyword evidence="4" id="KW-0449">Lipoprotein</keyword>
<dbReference type="AlphaFoldDB" id="A0A6H9TEL6"/>
<name>A0A6H9TEL6_9BURK</name>
<dbReference type="GeneID" id="99788580"/>
<gene>
    <name evidence="4" type="ORF">BLA24064_01316</name>
    <name evidence="3" type="ORF">F7R21_07905</name>
</gene>
<reference evidence="3 5" key="1">
    <citation type="submission" date="2019-09" db="EMBL/GenBank/DDBJ databases">
        <title>Draft genome sequences of 48 bacterial type strains from the CCUG.</title>
        <authorList>
            <person name="Tunovic T."/>
            <person name="Pineiro-Iglesias B."/>
            <person name="Unosson C."/>
            <person name="Inganas E."/>
            <person name="Ohlen M."/>
            <person name="Cardew S."/>
            <person name="Jensie-Markopoulos S."/>
            <person name="Salva-Serra F."/>
            <person name="Jaen-Luchoro D."/>
            <person name="Karlsson R."/>
            <person name="Svensson-Stadler L."/>
            <person name="Chun J."/>
            <person name="Moore E."/>
        </authorList>
    </citation>
    <scope>NUCLEOTIDE SEQUENCE [LARGE SCALE GENOMIC DNA]</scope>
    <source>
        <strain evidence="3 5">CCUG 54555</strain>
    </source>
</reference>
<keyword evidence="5" id="KW-1185">Reference proteome</keyword>
<dbReference type="RefSeq" id="WP_151063743.1">
    <property type="nucleotide sequence ID" value="NZ_CABVPL010000006.1"/>
</dbReference>
<feature type="compositionally biased region" description="Low complexity" evidence="1">
    <location>
        <begin position="65"/>
        <end position="78"/>
    </location>
</feature>
<reference evidence="4 6" key="2">
    <citation type="submission" date="2019-09" db="EMBL/GenBank/DDBJ databases">
        <authorList>
            <person name="Depoorter E."/>
        </authorList>
    </citation>
    <scope>NUCLEOTIDE SEQUENCE [LARGE SCALE GENOMIC DNA]</scope>
    <source>
        <strain evidence="4">LMG 24064</strain>
    </source>
</reference>
<proteinExistence type="predicted"/>
<accession>A0A6H9TEL6</accession>
<evidence type="ECO:0000313" key="5">
    <source>
        <dbReference type="Proteomes" id="UP000430232"/>
    </source>
</evidence>
<feature type="signal peptide" evidence="2">
    <location>
        <begin position="1"/>
        <end position="19"/>
    </location>
</feature>
<dbReference type="EMBL" id="VZOJ01000014">
    <property type="protein sequence ID" value="KAB0643253.1"/>
    <property type="molecule type" value="Genomic_DNA"/>
</dbReference>
<sequence length="98" mass="9680">MVKTLAACAALCIAAVALARLHDPAARRPVPAHALAADAERVAARDAAGTEPVAEPRAAPSSNDANAGPQTAAAQGAGKPPIVALGVANAGWSELFNH</sequence>